<dbReference type="AlphaFoldDB" id="A0A4C1SLF9"/>
<accession>A0A4C1SLF9</accession>
<dbReference type="STRING" id="151549.A0A4C1SLF9"/>
<dbReference type="Proteomes" id="UP000299102">
    <property type="component" value="Unassembled WGS sequence"/>
</dbReference>
<dbReference type="EMBL" id="BGZK01003504">
    <property type="protein sequence ID" value="GBP01991.1"/>
    <property type="molecule type" value="Genomic_DNA"/>
</dbReference>
<comment type="caution">
    <text evidence="1">The sequence shown here is derived from an EMBL/GenBank/DDBJ whole genome shotgun (WGS) entry which is preliminary data.</text>
</comment>
<name>A0A4C1SLF9_EUMVA</name>
<gene>
    <name evidence="1" type="ORF">EVAR_71417_1</name>
</gene>
<proteinExistence type="predicted"/>
<organism evidence="1 2">
    <name type="scientific">Eumeta variegata</name>
    <name type="common">Bagworm moth</name>
    <name type="synonym">Eumeta japonica</name>
    <dbReference type="NCBI Taxonomy" id="151549"/>
    <lineage>
        <taxon>Eukaryota</taxon>
        <taxon>Metazoa</taxon>
        <taxon>Ecdysozoa</taxon>
        <taxon>Arthropoda</taxon>
        <taxon>Hexapoda</taxon>
        <taxon>Insecta</taxon>
        <taxon>Pterygota</taxon>
        <taxon>Neoptera</taxon>
        <taxon>Endopterygota</taxon>
        <taxon>Lepidoptera</taxon>
        <taxon>Glossata</taxon>
        <taxon>Ditrysia</taxon>
        <taxon>Tineoidea</taxon>
        <taxon>Psychidae</taxon>
        <taxon>Oiketicinae</taxon>
        <taxon>Eumeta</taxon>
    </lineage>
</organism>
<evidence type="ECO:0000313" key="2">
    <source>
        <dbReference type="Proteomes" id="UP000299102"/>
    </source>
</evidence>
<reference evidence="1 2" key="1">
    <citation type="journal article" date="2019" name="Commun. Biol.">
        <title>The bagworm genome reveals a unique fibroin gene that provides high tensile strength.</title>
        <authorList>
            <person name="Kono N."/>
            <person name="Nakamura H."/>
            <person name="Ohtoshi R."/>
            <person name="Tomita M."/>
            <person name="Numata K."/>
            <person name="Arakawa K."/>
        </authorList>
    </citation>
    <scope>NUCLEOTIDE SEQUENCE [LARGE SCALE GENOMIC DNA]</scope>
</reference>
<dbReference type="OrthoDB" id="1918685at2759"/>
<keyword evidence="2" id="KW-1185">Reference proteome</keyword>
<sequence length="94" mass="9846">MTEAELAQHQALAAAQQQQIAVQAANAQPGATSQLCIQTGDGSDGQEANIPAEVVQADLPSPGGTRRVVLLLQDGTFMMTEMHDDEFKALNIAA</sequence>
<protein>
    <submittedName>
        <fullName evidence="1">Uncharacterized protein</fullName>
    </submittedName>
</protein>
<evidence type="ECO:0000313" key="1">
    <source>
        <dbReference type="EMBL" id="GBP01991.1"/>
    </source>
</evidence>